<dbReference type="RefSeq" id="XP_003033697.1">
    <property type="nucleotide sequence ID" value="XM_003033651.1"/>
</dbReference>
<reference evidence="2 3" key="1">
    <citation type="journal article" date="2010" name="Nat. Biotechnol.">
        <title>Genome sequence of the model mushroom Schizophyllum commune.</title>
        <authorList>
            <person name="Ohm R.A."/>
            <person name="de Jong J.F."/>
            <person name="Lugones L.G."/>
            <person name="Aerts A."/>
            <person name="Kothe E."/>
            <person name="Stajich J.E."/>
            <person name="de Vries R.P."/>
            <person name="Record E."/>
            <person name="Levasseur A."/>
            <person name="Baker S.E."/>
            <person name="Bartholomew K.A."/>
            <person name="Coutinho P.M."/>
            <person name="Erdmann S."/>
            <person name="Fowler T.J."/>
            <person name="Gathman A.C."/>
            <person name="Lombard V."/>
            <person name="Henrissat B."/>
            <person name="Knabe N."/>
            <person name="Kuees U."/>
            <person name="Lilly W.W."/>
            <person name="Lindquist E."/>
            <person name="Lucas S."/>
            <person name="Magnuson J.K."/>
            <person name="Piumi F."/>
            <person name="Raudaskoski M."/>
            <person name="Salamov A."/>
            <person name="Schmutz J."/>
            <person name="Schwarze F.W.M.R."/>
            <person name="vanKuyk P.A."/>
            <person name="Horton J.S."/>
            <person name="Grigoriev I.V."/>
            <person name="Woesten H.A.B."/>
        </authorList>
    </citation>
    <scope>NUCLEOTIDE SEQUENCE [LARGE SCALE GENOMIC DNA]</scope>
    <source>
        <strain evidence="3">H4-8 / FGSC 9210</strain>
    </source>
</reference>
<dbReference type="HOGENOM" id="CLU_639607_0_0_1"/>
<dbReference type="AlphaFoldDB" id="D8PZ19"/>
<accession>D8PZ19</accession>
<protein>
    <submittedName>
        <fullName evidence="2">Uncharacterized protein</fullName>
    </submittedName>
</protein>
<dbReference type="EMBL" id="GL377304">
    <property type="protein sequence ID" value="EFI98794.1"/>
    <property type="molecule type" value="Genomic_DNA"/>
</dbReference>
<dbReference type="GeneID" id="9586259"/>
<keyword evidence="3" id="KW-1185">Reference proteome</keyword>
<sequence length="429" mass="48152">MASSTAQGFAGPGRLQIGSYSESLRSDVQTAMFMTRGLSLSRARADPGMFVPLLTPKRQEQINLHATRGNGHGKRRLPHAIQPEVPDSRKIDLPLPSSVTGANSDGEKDGLPEPQNGPAAALVREILLQGLMGQEPAMRREMQFAHLVPSVSQAKLQAVISGEEDIDPRNFALYRDSGLSTADTIAHQYNHMLITKLAHYVDKVASRALDRYGLWRRRDWFRYIAGRIYDIISDWMKIQCRPGESREAFIARIAGARMERTLASANNSNRHYKAAGRSALASGYLEAGMMLNDRRICSLARYMLQTLVYLGHEGMSDEEDLPEDDPNYKRVKKVATLPWRAPALTELFEFIDTLPTRERQIFSQSGAPRMARIRTGQPPTALRQVPKNVPLACFNQAWIAEDEFRKVACRIDIESAFELIDLKDFVDQE</sequence>
<feature type="region of interest" description="Disordered" evidence="1">
    <location>
        <begin position="67"/>
        <end position="117"/>
    </location>
</feature>
<name>D8PZ19_SCHCM</name>
<feature type="non-terminal residue" evidence="2">
    <location>
        <position position="429"/>
    </location>
</feature>
<dbReference type="InParanoid" id="D8PZ19"/>
<dbReference type="OrthoDB" id="2821498at2759"/>
<dbReference type="VEuPathDB" id="FungiDB:SCHCODRAFT_01170384"/>
<evidence type="ECO:0000313" key="3">
    <source>
        <dbReference type="Proteomes" id="UP000007431"/>
    </source>
</evidence>
<dbReference type="Proteomes" id="UP000007431">
    <property type="component" value="Unassembled WGS sequence"/>
</dbReference>
<organism evidence="3">
    <name type="scientific">Schizophyllum commune (strain H4-8 / FGSC 9210)</name>
    <name type="common">Split gill fungus</name>
    <dbReference type="NCBI Taxonomy" id="578458"/>
    <lineage>
        <taxon>Eukaryota</taxon>
        <taxon>Fungi</taxon>
        <taxon>Dikarya</taxon>
        <taxon>Basidiomycota</taxon>
        <taxon>Agaricomycotina</taxon>
        <taxon>Agaricomycetes</taxon>
        <taxon>Agaricomycetidae</taxon>
        <taxon>Agaricales</taxon>
        <taxon>Schizophyllaceae</taxon>
        <taxon>Schizophyllum</taxon>
    </lineage>
</organism>
<evidence type="ECO:0000313" key="2">
    <source>
        <dbReference type="EMBL" id="EFI98794.1"/>
    </source>
</evidence>
<dbReference type="KEGG" id="scm:SCHCO_01170384"/>
<proteinExistence type="predicted"/>
<gene>
    <name evidence="2" type="ORF">SCHCODRAFT_106582</name>
</gene>
<evidence type="ECO:0000256" key="1">
    <source>
        <dbReference type="SAM" id="MobiDB-lite"/>
    </source>
</evidence>